<feature type="domain" description="MATH" evidence="4">
    <location>
        <begin position="301"/>
        <end position="433"/>
    </location>
</feature>
<feature type="coiled-coil region" evidence="3">
    <location>
        <begin position="603"/>
        <end position="637"/>
    </location>
</feature>
<proteinExistence type="predicted"/>
<protein>
    <recommendedName>
        <fullName evidence="4">MATH domain-containing protein</fullName>
    </recommendedName>
</protein>
<dbReference type="Gramene" id="RZC43719">
    <property type="protein sequence ID" value="RZC43719"/>
    <property type="gene ID" value="C5167_036677"/>
</dbReference>
<gene>
    <name evidence="5" type="ORF">C5167_036677</name>
</gene>
<evidence type="ECO:0000256" key="2">
    <source>
        <dbReference type="ARBA" id="ARBA00023054"/>
    </source>
</evidence>
<dbReference type="Gene3D" id="3.10.20.90">
    <property type="entry name" value="Phosphatidylinositol 3-kinase Catalytic Subunit, Chain A, domain 1"/>
    <property type="match status" value="1"/>
</dbReference>
<dbReference type="InterPro" id="IPR050804">
    <property type="entry name" value="MCC"/>
</dbReference>
<dbReference type="Gene3D" id="2.60.210.10">
    <property type="entry name" value="Apoptosis, Tumor Necrosis Factor Receptor Associated Protein 2, Chain A"/>
    <property type="match status" value="1"/>
</dbReference>
<dbReference type="EMBL" id="CM010715">
    <property type="protein sequence ID" value="RZC43719.1"/>
    <property type="molecule type" value="Genomic_DNA"/>
</dbReference>
<organism evidence="5 6">
    <name type="scientific">Papaver somniferum</name>
    <name type="common">Opium poppy</name>
    <dbReference type="NCBI Taxonomy" id="3469"/>
    <lineage>
        <taxon>Eukaryota</taxon>
        <taxon>Viridiplantae</taxon>
        <taxon>Streptophyta</taxon>
        <taxon>Embryophyta</taxon>
        <taxon>Tracheophyta</taxon>
        <taxon>Spermatophyta</taxon>
        <taxon>Magnoliopsida</taxon>
        <taxon>Ranunculales</taxon>
        <taxon>Papaveraceae</taxon>
        <taxon>Papaveroideae</taxon>
        <taxon>Papaver</taxon>
    </lineage>
</organism>
<dbReference type="Pfam" id="PF22486">
    <property type="entry name" value="MATH_2"/>
    <property type="match status" value="1"/>
</dbReference>
<accession>A0A4Y7I8I5</accession>
<dbReference type="PROSITE" id="PS50144">
    <property type="entry name" value="MATH"/>
    <property type="match status" value="1"/>
</dbReference>
<name>A0A4Y7I8I5_PAPSO</name>
<dbReference type="CDD" id="cd00121">
    <property type="entry name" value="MATH"/>
    <property type="match status" value="1"/>
</dbReference>
<dbReference type="STRING" id="3469.A0A4Y7I8I5"/>
<keyword evidence="6" id="KW-1185">Reference proteome</keyword>
<dbReference type="InterPro" id="IPR024729">
    <property type="entry name" value="USP7_ICP0-binding_dom"/>
</dbReference>
<dbReference type="InterPro" id="IPR008974">
    <property type="entry name" value="TRAF-like"/>
</dbReference>
<evidence type="ECO:0000259" key="4">
    <source>
        <dbReference type="PROSITE" id="PS50144"/>
    </source>
</evidence>
<dbReference type="AlphaFoldDB" id="A0A4Y7I8I5"/>
<dbReference type="GO" id="GO:0140096">
    <property type="term" value="F:catalytic activity, acting on a protein"/>
    <property type="evidence" value="ECO:0007669"/>
    <property type="project" value="UniProtKB-ARBA"/>
</dbReference>
<evidence type="ECO:0000256" key="3">
    <source>
        <dbReference type="SAM" id="Coils"/>
    </source>
</evidence>
<sequence length="647" mass="74870">MSGEWEKKQIFYPEKQVVKFRSLDKQEDAFTLELSNTMKCHEVERRVANQLGLIYPIEIGMTRIRLTPHNYQSNQPKYEPERWGNTSLLDMLGHNCEMFDILYYQVLDTPARQSALTMNIPFYHAARDELSVYNVESHSLRTVGDMLYKLKSKVQLSRPNAELRLLLVRSNSIQKVLEGEKYIGPRDIMIQVNHVNREEFKRKMKKVWKSARGKYFQDSDILFHHFERVDDWLNRGSSHFPGLCLEHCSNSWRRTSASNQQQEDKLMVVHSRYVPGPKLIEERQAEIVNPAKSLPIKDSSSTRFVWTIKNFSKLNSLEHYSDVFSVSCYEWRAMIFPKGNNVDHLSVYLNTADSTSSVYAEFSLTVVNQSHAKQTLRIENMGNSGLLSIADTQHEFSPRQSSWGVASLIPLSELNDPGKGYIINDTCIIEANVSVVRPIKKQKLGVPSKEKSSDNLIKNNALSGNLKENHDEVVPVFVKVEAPDEEMPNDVATIEPSKLLGITSSLLEYPLAGQLYEEPQNILDEKFEEIGGFSVLKTQSSLYKKTYITLLLAITRFSEISPSRIETWERKLKMAEKLEFNVKWHRQRFEVIKKVFYDDYQSMQAEKARFIQVEDELKKAREAISAMEIEKEMYLEKVNRYLFDGSL</sequence>
<dbReference type="Proteomes" id="UP000316621">
    <property type="component" value="Chromosome 1"/>
</dbReference>
<keyword evidence="1" id="KW-0833">Ubl conjugation pathway</keyword>
<reference evidence="5 6" key="1">
    <citation type="journal article" date="2018" name="Science">
        <title>The opium poppy genome and morphinan production.</title>
        <authorList>
            <person name="Guo L."/>
            <person name="Winzer T."/>
            <person name="Yang X."/>
            <person name="Li Y."/>
            <person name="Ning Z."/>
            <person name="He Z."/>
            <person name="Teodor R."/>
            <person name="Lu Y."/>
            <person name="Bowser T.A."/>
            <person name="Graham I.A."/>
            <person name="Ye K."/>
        </authorList>
    </citation>
    <scope>NUCLEOTIDE SEQUENCE [LARGE SCALE GENOMIC DNA]</scope>
    <source>
        <strain evidence="6">cv. HN1</strain>
        <tissue evidence="5">Leaves</tissue>
    </source>
</reference>
<dbReference type="Pfam" id="PF12436">
    <property type="entry name" value="USP7_ICP0_bdg"/>
    <property type="match status" value="1"/>
</dbReference>
<evidence type="ECO:0000313" key="5">
    <source>
        <dbReference type="EMBL" id="RZC43719.1"/>
    </source>
</evidence>
<dbReference type="SUPFAM" id="SSF49599">
    <property type="entry name" value="TRAF domain-like"/>
    <property type="match status" value="1"/>
</dbReference>
<dbReference type="SMART" id="SM00061">
    <property type="entry name" value="MATH"/>
    <property type="match status" value="1"/>
</dbReference>
<dbReference type="PANTHER" id="PTHR46236:SF35">
    <property type="entry name" value="MATH DOMAIN-CONTAINING PROTEIN"/>
    <property type="match status" value="1"/>
</dbReference>
<dbReference type="InterPro" id="IPR002083">
    <property type="entry name" value="MATH/TRAF_dom"/>
</dbReference>
<evidence type="ECO:0000256" key="1">
    <source>
        <dbReference type="ARBA" id="ARBA00022786"/>
    </source>
</evidence>
<dbReference type="PANTHER" id="PTHR46236">
    <property type="entry name" value="TRAF-LIKE SUPERFAMILY PROTEIN"/>
    <property type="match status" value="1"/>
</dbReference>
<evidence type="ECO:0000313" key="6">
    <source>
        <dbReference type="Proteomes" id="UP000316621"/>
    </source>
</evidence>
<keyword evidence="2 3" id="KW-0175">Coiled coil</keyword>